<keyword evidence="2" id="KW-0732">Signal</keyword>
<evidence type="ECO:0000256" key="1">
    <source>
        <dbReference type="SAM" id="MobiDB-lite"/>
    </source>
</evidence>
<accession>A0A6L5JTG5</accession>
<evidence type="ECO:0000313" key="3">
    <source>
        <dbReference type="EMBL" id="MQY50683.1"/>
    </source>
</evidence>
<protein>
    <submittedName>
        <fullName evidence="3">MSHA biogenesis protein MshK</fullName>
    </submittedName>
</protein>
<feature type="region of interest" description="Disordered" evidence="1">
    <location>
        <begin position="38"/>
        <end position="64"/>
    </location>
</feature>
<sequence length="143" mass="15030">MADRLSFSKRSIRVGQLAQCALATLLLSTTLTATAQSLPALADPTRPPASVATDSGAAEADSGPALQSVMLPRQGKPAALISGQWVRLGEVWNGSRLVRVSEREVVLRGEGGTLRLLLTPEAVKTPTGETRKATQGMLKKGNQ</sequence>
<name>A0A6L5JTG5_RHOTE</name>
<dbReference type="OrthoDB" id="8564465at2"/>
<feature type="signal peptide" evidence="2">
    <location>
        <begin position="1"/>
        <end position="35"/>
    </location>
</feature>
<organism evidence="3 4">
    <name type="scientific">Rhodocyclus tenuis</name>
    <name type="common">Rhodospirillum tenue</name>
    <dbReference type="NCBI Taxonomy" id="1066"/>
    <lineage>
        <taxon>Bacteria</taxon>
        <taxon>Pseudomonadati</taxon>
        <taxon>Pseudomonadota</taxon>
        <taxon>Betaproteobacteria</taxon>
        <taxon>Rhodocyclales</taxon>
        <taxon>Rhodocyclaceae</taxon>
        <taxon>Rhodocyclus</taxon>
    </lineage>
</organism>
<evidence type="ECO:0000256" key="2">
    <source>
        <dbReference type="SAM" id="SignalP"/>
    </source>
</evidence>
<feature type="chain" id="PRO_5026871318" evidence="2">
    <location>
        <begin position="36"/>
        <end position="143"/>
    </location>
</feature>
<comment type="caution">
    <text evidence="3">The sequence shown here is derived from an EMBL/GenBank/DDBJ whole genome shotgun (WGS) entry which is preliminary data.</text>
</comment>
<evidence type="ECO:0000313" key="4">
    <source>
        <dbReference type="Proteomes" id="UP000480275"/>
    </source>
</evidence>
<feature type="region of interest" description="Disordered" evidence="1">
    <location>
        <begin position="124"/>
        <end position="143"/>
    </location>
</feature>
<dbReference type="AlphaFoldDB" id="A0A6L5JTG5"/>
<reference evidence="3 4" key="1">
    <citation type="submission" date="2019-10" db="EMBL/GenBank/DDBJ databases">
        <title>Whole-genome sequence of the purple nonsulfur photosynthetic bacterium Rhodocyclus tenuis.</title>
        <authorList>
            <person name="Kyndt J.A."/>
            <person name="Meyer T.E."/>
        </authorList>
    </citation>
    <scope>NUCLEOTIDE SEQUENCE [LARGE SCALE GENOMIC DNA]</scope>
    <source>
        <strain evidence="3 4">DSM 110</strain>
    </source>
</reference>
<proteinExistence type="predicted"/>
<dbReference type="EMBL" id="WIXJ01000001">
    <property type="protein sequence ID" value="MQY50683.1"/>
    <property type="molecule type" value="Genomic_DNA"/>
</dbReference>
<dbReference type="Proteomes" id="UP000480275">
    <property type="component" value="Unassembled WGS sequence"/>
</dbReference>
<gene>
    <name evidence="3" type="ORF">GHK24_02670</name>
</gene>